<dbReference type="RefSeq" id="WP_190866023.1">
    <property type="nucleotide sequence ID" value="NZ_JACXIY010000037.1"/>
</dbReference>
<evidence type="ECO:0000256" key="1">
    <source>
        <dbReference type="SAM" id="Phobius"/>
    </source>
</evidence>
<protein>
    <submittedName>
        <fullName evidence="2">ABC-2 transporter permease</fullName>
    </submittedName>
</protein>
<keyword evidence="1" id="KW-0472">Membrane</keyword>
<feature type="transmembrane region" description="Helical" evidence="1">
    <location>
        <begin position="15"/>
        <end position="33"/>
    </location>
</feature>
<keyword evidence="1" id="KW-0812">Transmembrane</keyword>
<sequence>MIQLLMKDIRIQKRFIALGFVFVGFFFFILGAFEGMPLSVPAAIFGHFLIVVASKADEKNNNGRMLASFPLRRTDIVTAKYAGIAMFMAIAFALTSLWRWLAGIFLPARELPWFSAQSIVVTLLILLVFYAIYFPVFFAAGSRLVQVLDLIVIFVVGGAALLVIRLLEWTNIGVGSFIRSLPEADGLPLSLWMLGGGLVLLLLSWCLSVYVYRSKNL</sequence>
<feature type="transmembrane region" description="Helical" evidence="1">
    <location>
        <begin position="187"/>
        <end position="212"/>
    </location>
</feature>
<accession>A0A927CTB2</accession>
<keyword evidence="1" id="KW-1133">Transmembrane helix</keyword>
<feature type="transmembrane region" description="Helical" evidence="1">
    <location>
        <begin position="77"/>
        <end position="98"/>
    </location>
</feature>
<gene>
    <name evidence="2" type="ORF">IDH41_25050</name>
</gene>
<dbReference type="PANTHER" id="PTHR41309">
    <property type="entry name" value="MEMBRANE PROTEIN-RELATED"/>
    <property type="match status" value="1"/>
</dbReference>
<feature type="transmembrane region" description="Helical" evidence="1">
    <location>
        <begin position="39"/>
        <end position="56"/>
    </location>
</feature>
<comment type="caution">
    <text evidence="2">The sequence shown here is derived from an EMBL/GenBank/DDBJ whole genome shotgun (WGS) entry which is preliminary data.</text>
</comment>
<evidence type="ECO:0000313" key="2">
    <source>
        <dbReference type="EMBL" id="MBD2871851.1"/>
    </source>
</evidence>
<evidence type="ECO:0000313" key="3">
    <source>
        <dbReference type="Proteomes" id="UP000632125"/>
    </source>
</evidence>
<reference evidence="2" key="1">
    <citation type="submission" date="2020-09" db="EMBL/GenBank/DDBJ databases">
        <title>A novel bacterium of genus Paenibacillus, isolated from South China Sea.</title>
        <authorList>
            <person name="Huang H."/>
            <person name="Mo K."/>
            <person name="Hu Y."/>
        </authorList>
    </citation>
    <scope>NUCLEOTIDE SEQUENCE</scope>
    <source>
        <strain evidence="2">IB182493</strain>
    </source>
</reference>
<feature type="transmembrane region" description="Helical" evidence="1">
    <location>
        <begin position="147"/>
        <end position="167"/>
    </location>
</feature>
<organism evidence="2 3">
    <name type="scientific">Paenibacillus arenilitoris</name>
    <dbReference type="NCBI Taxonomy" id="2772299"/>
    <lineage>
        <taxon>Bacteria</taxon>
        <taxon>Bacillati</taxon>
        <taxon>Bacillota</taxon>
        <taxon>Bacilli</taxon>
        <taxon>Bacillales</taxon>
        <taxon>Paenibacillaceae</taxon>
        <taxon>Paenibacillus</taxon>
    </lineage>
</organism>
<dbReference type="Proteomes" id="UP000632125">
    <property type="component" value="Unassembled WGS sequence"/>
</dbReference>
<feature type="transmembrane region" description="Helical" evidence="1">
    <location>
        <begin position="118"/>
        <end position="140"/>
    </location>
</feature>
<name>A0A927CTB2_9BACL</name>
<dbReference type="EMBL" id="JACXIY010000037">
    <property type="protein sequence ID" value="MBD2871851.1"/>
    <property type="molecule type" value="Genomic_DNA"/>
</dbReference>
<dbReference type="InterPro" id="IPR025699">
    <property type="entry name" value="ABC2_memb-like"/>
</dbReference>
<dbReference type="PANTHER" id="PTHR41309:SF2">
    <property type="entry name" value="MEMBRANE PROTEIN"/>
    <property type="match status" value="1"/>
</dbReference>
<dbReference type="AlphaFoldDB" id="A0A927CTB2"/>
<proteinExistence type="predicted"/>
<dbReference type="Pfam" id="PF13346">
    <property type="entry name" value="ABC2_membrane_5"/>
    <property type="match status" value="1"/>
</dbReference>
<keyword evidence="3" id="KW-1185">Reference proteome</keyword>